<name>A0ACC0J8T2_CHOFU</name>
<comment type="caution">
    <text evidence="1">The sequence shown here is derived from an EMBL/GenBank/DDBJ whole genome shotgun (WGS) entry which is preliminary data.</text>
</comment>
<evidence type="ECO:0000313" key="2">
    <source>
        <dbReference type="Proteomes" id="UP001064048"/>
    </source>
</evidence>
<sequence>MLLTIVERLGPCLKIKFALSFNTKIDCATEIVSEEYNIDDSAKVRFKFKIDKTSYFLRPSVLAKKHELAKTSPVKLVVTCATANYTEEWICTDDKYWNEMGEISHDSSCRHVNIYHLEIEINVSKKELIYSKLYNDTESIDFYLCTAEGSVPVHKACLAAHSDVFSTMFNGSWKETANNRIEVAGVTLETLQQLKDYLYLGVLPEGTLQPLLLLANYYFIENLEAECITKLVQTVTPENFYSLLDFAFENRISELTFGILRKTPKLNEVVQGAHQLMKKTRVIKPEFSHSQML</sequence>
<gene>
    <name evidence="1" type="ORF">MSG28_008890</name>
</gene>
<organism evidence="1 2">
    <name type="scientific">Choristoneura fumiferana</name>
    <name type="common">Spruce budworm moth</name>
    <name type="synonym">Archips fumiferana</name>
    <dbReference type="NCBI Taxonomy" id="7141"/>
    <lineage>
        <taxon>Eukaryota</taxon>
        <taxon>Metazoa</taxon>
        <taxon>Ecdysozoa</taxon>
        <taxon>Arthropoda</taxon>
        <taxon>Hexapoda</taxon>
        <taxon>Insecta</taxon>
        <taxon>Pterygota</taxon>
        <taxon>Neoptera</taxon>
        <taxon>Endopterygota</taxon>
        <taxon>Lepidoptera</taxon>
        <taxon>Glossata</taxon>
        <taxon>Ditrysia</taxon>
        <taxon>Tortricoidea</taxon>
        <taxon>Tortricidae</taxon>
        <taxon>Tortricinae</taxon>
        <taxon>Choristoneura</taxon>
    </lineage>
</organism>
<proteinExistence type="predicted"/>
<keyword evidence="2" id="KW-1185">Reference proteome</keyword>
<accession>A0ACC0J8T2</accession>
<reference evidence="1 2" key="1">
    <citation type="journal article" date="2022" name="Genome Biol. Evol.">
        <title>The Spruce Budworm Genome: Reconstructing the Evolutionary History of Antifreeze Proteins.</title>
        <authorList>
            <person name="Beliveau C."/>
            <person name="Gagne P."/>
            <person name="Picq S."/>
            <person name="Vernygora O."/>
            <person name="Keeling C.I."/>
            <person name="Pinkney K."/>
            <person name="Doucet D."/>
            <person name="Wen F."/>
            <person name="Johnston J.S."/>
            <person name="Maaroufi H."/>
            <person name="Boyle B."/>
            <person name="Laroche J."/>
            <person name="Dewar K."/>
            <person name="Juretic N."/>
            <person name="Blackburn G."/>
            <person name="Nisole A."/>
            <person name="Brunet B."/>
            <person name="Brandao M."/>
            <person name="Lumley L."/>
            <person name="Duan J."/>
            <person name="Quan G."/>
            <person name="Lucarotti C.J."/>
            <person name="Roe A.D."/>
            <person name="Sperling F.A.H."/>
            <person name="Levesque R.C."/>
            <person name="Cusson M."/>
        </authorList>
    </citation>
    <scope>NUCLEOTIDE SEQUENCE [LARGE SCALE GENOMIC DNA]</scope>
    <source>
        <strain evidence="1">Glfc:IPQL:Cfum</strain>
    </source>
</reference>
<dbReference type="Proteomes" id="UP001064048">
    <property type="component" value="Chromosome 14"/>
</dbReference>
<dbReference type="EMBL" id="CM046114">
    <property type="protein sequence ID" value="KAI8420375.1"/>
    <property type="molecule type" value="Genomic_DNA"/>
</dbReference>
<evidence type="ECO:0000313" key="1">
    <source>
        <dbReference type="EMBL" id="KAI8420375.1"/>
    </source>
</evidence>
<protein>
    <submittedName>
        <fullName evidence="1">Uncharacterized protein</fullName>
    </submittedName>
</protein>